<dbReference type="NCBIfam" id="TIGR00229">
    <property type="entry name" value="sensory_box"/>
    <property type="match status" value="1"/>
</dbReference>
<dbReference type="InterPro" id="IPR000014">
    <property type="entry name" value="PAS"/>
</dbReference>
<dbReference type="GO" id="GO:0003700">
    <property type="term" value="F:DNA-binding transcription factor activity"/>
    <property type="evidence" value="ECO:0007669"/>
    <property type="project" value="InterPro"/>
</dbReference>
<sequence>MSLFSLPEQSNAFLQSMPAAQWLKMYDLLTDVLVWVKDSHSRIQYANRAFLEHTGLGALEQALGKTDDNFAPRHIARQFLADDQKVLEGEMINDRLEMNVLRSGELHWFTTSKRALFDFNGQRVGTCGISRHLHKTSIMLGPLASIEKPLEHIRRNFTQPIPINALAELCHVSVSALERRFRKALGKTPKQLINQLRLDNARRLLVETDLPVYLVAEQCGFSDANYFSRQFLAEYGESPSSFRQGVR</sequence>
<dbReference type="AlphaFoldDB" id="A0A918DJZ8"/>
<dbReference type="InterPro" id="IPR013656">
    <property type="entry name" value="PAS_4"/>
</dbReference>
<dbReference type="PANTHER" id="PTHR43280">
    <property type="entry name" value="ARAC-FAMILY TRANSCRIPTIONAL REGULATOR"/>
    <property type="match status" value="1"/>
</dbReference>
<dbReference type="Gene3D" id="1.10.10.60">
    <property type="entry name" value="Homeodomain-like"/>
    <property type="match status" value="1"/>
</dbReference>
<dbReference type="PROSITE" id="PS01124">
    <property type="entry name" value="HTH_ARAC_FAMILY_2"/>
    <property type="match status" value="1"/>
</dbReference>
<accession>A0A918DJZ8</accession>
<reference evidence="5" key="2">
    <citation type="submission" date="2020-09" db="EMBL/GenBank/DDBJ databases">
        <authorList>
            <person name="Sun Q."/>
            <person name="Zhou Y."/>
        </authorList>
    </citation>
    <scope>NUCLEOTIDE SEQUENCE</scope>
    <source>
        <strain evidence="5">CGMCC 1.7086</strain>
    </source>
</reference>
<dbReference type="PANTHER" id="PTHR43280:SF28">
    <property type="entry name" value="HTH-TYPE TRANSCRIPTIONAL ACTIVATOR RHAS"/>
    <property type="match status" value="1"/>
</dbReference>
<dbReference type="RefSeq" id="WP_188693252.1">
    <property type="nucleotide sequence ID" value="NZ_BMLS01000002.1"/>
</dbReference>
<dbReference type="InterPro" id="IPR009057">
    <property type="entry name" value="Homeodomain-like_sf"/>
</dbReference>
<dbReference type="Pfam" id="PF12833">
    <property type="entry name" value="HTH_18"/>
    <property type="match status" value="1"/>
</dbReference>
<dbReference type="InterPro" id="IPR020449">
    <property type="entry name" value="Tscrpt_reg_AraC-type_HTH"/>
</dbReference>
<dbReference type="InterPro" id="IPR018060">
    <property type="entry name" value="HTH_AraC"/>
</dbReference>
<dbReference type="Proteomes" id="UP000606935">
    <property type="component" value="Unassembled WGS sequence"/>
</dbReference>
<keyword evidence="3" id="KW-0804">Transcription</keyword>
<keyword evidence="1" id="KW-0805">Transcription regulation</keyword>
<protein>
    <submittedName>
        <fullName evidence="5">AraC family transcriptional regulator</fullName>
    </submittedName>
</protein>
<keyword evidence="6" id="KW-1185">Reference proteome</keyword>
<dbReference type="SMART" id="SM00342">
    <property type="entry name" value="HTH_ARAC"/>
    <property type="match status" value="1"/>
</dbReference>
<keyword evidence="2" id="KW-0238">DNA-binding</keyword>
<name>A0A918DJZ8_9ALTE</name>
<evidence type="ECO:0000313" key="5">
    <source>
        <dbReference type="EMBL" id="GGO68374.1"/>
    </source>
</evidence>
<dbReference type="CDD" id="cd00130">
    <property type="entry name" value="PAS"/>
    <property type="match status" value="1"/>
</dbReference>
<dbReference type="EMBL" id="BMLS01000002">
    <property type="protein sequence ID" value="GGO68374.1"/>
    <property type="molecule type" value="Genomic_DNA"/>
</dbReference>
<reference evidence="5" key="1">
    <citation type="journal article" date="2014" name="Int. J. Syst. Evol. Microbiol.">
        <title>Complete genome sequence of Corynebacterium casei LMG S-19264T (=DSM 44701T), isolated from a smear-ripened cheese.</title>
        <authorList>
            <consortium name="US DOE Joint Genome Institute (JGI-PGF)"/>
            <person name="Walter F."/>
            <person name="Albersmeier A."/>
            <person name="Kalinowski J."/>
            <person name="Ruckert C."/>
        </authorList>
    </citation>
    <scope>NUCLEOTIDE SEQUENCE</scope>
    <source>
        <strain evidence="5">CGMCC 1.7086</strain>
    </source>
</reference>
<dbReference type="PRINTS" id="PR00032">
    <property type="entry name" value="HTHARAC"/>
</dbReference>
<evidence type="ECO:0000259" key="4">
    <source>
        <dbReference type="PROSITE" id="PS01124"/>
    </source>
</evidence>
<dbReference type="SUPFAM" id="SSF55785">
    <property type="entry name" value="PYP-like sensor domain (PAS domain)"/>
    <property type="match status" value="1"/>
</dbReference>
<dbReference type="Pfam" id="PF08448">
    <property type="entry name" value="PAS_4"/>
    <property type="match status" value="1"/>
</dbReference>
<comment type="caution">
    <text evidence="5">The sequence shown here is derived from an EMBL/GenBank/DDBJ whole genome shotgun (WGS) entry which is preliminary data.</text>
</comment>
<evidence type="ECO:0000256" key="2">
    <source>
        <dbReference type="ARBA" id="ARBA00023125"/>
    </source>
</evidence>
<dbReference type="GO" id="GO:0043565">
    <property type="term" value="F:sequence-specific DNA binding"/>
    <property type="evidence" value="ECO:0007669"/>
    <property type="project" value="InterPro"/>
</dbReference>
<evidence type="ECO:0000256" key="3">
    <source>
        <dbReference type="ARBA" id="ARBA00023163"/>
    </source>
</evidence>
<organism evidence="5 6">
    <name type="scientific">Bowmanella pacifica</name>
    <dbReference type="NCBI Taxonomy" id="502051"/>
    <lineage>
        <taxon>Bacteria</taxon>
        <taxon>Pseudomonadati</taxon>
        <taxon>Pseudomonadota</taxon>
        <taxon>Gammaproteobacteria</taxon>
        <taxon>Alteromonadales</taxon>
        <taxon>Alteromonadaceae</taxon>
        <taxon>Bowmanella</taxon>
    </lineage>
</organism>
<dbReference type="InterPro" id="IPR035965">
    <property type="entry name" value="PAS-like_dom_sf"/>
</dbReference>
<dbReference type="SUPFAM" id="SSF46689">
    <property type="entry name" value="Homeodomain-like"/>
    <property type="match status" value="2"/>
</dbReference>
<proteinExistence type="predicted"/>
<gene>
    <name evidence="5" type="ORF">GCM10010982_17140</name>
</gene>
<evidence type="ECO:0000313" key="6">
    <source>
        <dbReference type="Proteomes" id="UP000606935"/>
    </source>
</evidence>
<evidence type="ECO:0000256" key="1">
    <source>
        <dbReference type="ARBA" id="ARBA00023015"/>
    </source>
</evidence>
<feature type="domain" description="HTH araC/xylS-type" evidence="4">
    <location>
        <begin position="147"/>
        <end position="245"/>
    </location>
</feature>
<dbReference type="Gene3D" id="3.30.450.20">
    <property type="entry name" value="PAS domain"/>
    <property type="match status" value="1"/>
</dbReference>
<dbReference type="SMART" id="SM00091">
    <property type="entry name" value="PAS"/>
    <property type="match status" value="1"/>
</dbReference>